<dbReference type="InterPro" id="IPR036322">
    <property type="entry name" value="WD40_repeat_dom_sf"/>
</dbReference>
<dbReference type="GO" id="GO:0005680">
    <property type="term" value="C:anaphase-promoting complex"/>
    <property type="evidence" value="ECO:0007669"/>
    <property type="project" value="InterPro"/>
</dbReference>
<dbReference type="EMBL" id="JAEPQZ010000005">
    <property type="protein sequence ID" value="KAG2181416.1"/>
    <property type="molecule type" value="Genomic_DNA"/>
</dbReference>
<dbReference type="InterPro" id="IPR024789">
    <property type="entry name" value="APC4"/>
</dbReference>
<dbReference type="InterPro" id="IPR015943">
    <property type="entry name" value="WD40/YVTN_repeat-like_dom_sf"/>
</dbReference>
<evidence type="ECO:0000256" key="3">
    <source>
        <dbReference type="ARBA" id="ARBA00022776"/>
    </source>
</evidence>
<dbReference type="Proteomes" id="UP000654370">
    <property type="component" value="Unassembled WGS sequence"/>
</dbReference>
<dbReference type="GO" id="GO:0031145">
    <property type="term" value="P:anaphase-promoting complex-dependent catabolic process"/>
    <property type="evidence" value="ECO:0007669"/>
    <property type="project" value="InterPro"/>
</dbReference>
<keyword evidence="2" id="KW-0132">Cell division</keyword>
<evidence type="ECO:0000259" key="6">
    <source>
        <dbReference type="Pfam" id="PF12894"/>
    </source>
</evidence>
<accession>A0A8H7UDA9</accession>
<evidence type="ECO:0000313" key="8">
    <source>
        <dbReference type="EMBL" id="KAG2181416.1"/>
    </source>
</evidence>
<sequence length="747" mass="83835">MLDCGQSTNFPHTFPQYEEKLLTDDTEVRITLWCPNVDLLAIVHTNGLLSICRNGVHTVWNWLAEADILALAWRPDGKELAVGLQSGLVRVFDMALPYAKSTVAWRSTSQGTAICSLNWNEYHAPTEPLAILPEISSISTASSQLGVDSKNITEGELIVELPDDTNYINILAICDSEGSLHFCAFGRFFSCSLPLSSHGLQNIVVLQSTMAADLQTMSLMTKARVEDTSGAVSSDPERETLSWIMVDTGILNQKARQLANFAQKSFQIRGCLKYISLFNDALAKQYQGIAGLSSSNVRKFEQVLLDHGESNATPIVEFLGLLATGMTSEPLHYYLEQVLTEQQIRKWEKDAKAGYQSMLRIICEYIQPACDRLLCLFNELNAYSRWKECYDDLLSEVATHNAICLVGAFHGRYQELIAALKKSSESFQEFIAWARYVVQRVVDPGSTPRIACSRPMLVVDFLQNSFISDRLATFFVSQEPATFEPFLVPVNFGDQPYLPSAYPFRFKLPQSLPSDLPRPTLLDFLDKLGQTVDELFAMPAHSLQRSLKIIKTLPLCPYAGFAHQQKADHHGYINRNIAVTIIADGDSHKLFTAFVTVEKARRKLYMLNLDMQFENVEREIGAIKLARFDVQDVIVADMEIFDDIELGMILVDPAEDRKTYIATMAYTDVDYGNVDVETVRSTSATRATENLVLNRYMELKDMENVIMGTNGKQRRRILSVVDDSGKILVLEMDEGEADVEGDQDDME</sequence>
<dbReference type="Gene3D" id="2.130.10.10">
    <property type="entry name" value="YVTN repeat-like/Quinoprotein amine dehydrogenase"/>
    <property type="match status" value="1"/>
</dbReference>
<feature type="domain" description="Anaphase-promoting complex subunit 4-like WD40" evidence="6">
    <location>
        <begin position="32"/>
        <end position="121"/>
    </location>
</feature>
<dbReference type="GO" id="GO:0034399">
    <property type="term" value="C:nuclear periphery"/>
    <property type="evidence" value="ECO:0007669"/>
    <property type="project" value="TreeGrafter"/>
</dbReference>
<keyword evidence="5" id="KW-0131">Cell cycle</keyword>
<evidence type="ECO:0000313" key="9">
    <source>
        <dbReference type="Proteomes" id="UP000654370"/>
    </source>
</evidence>
<evidence type="ECO:0000256" key="4">
    <source>
        <dbReference type="ARBA" id="ARBA00022786"/>
    </source>
</evidence>
<dbReference type="SUPFAM" id="SSF50978">
    <property type="entry name" value="WD40 repeat-like"/>
    <property type="match status" value="1"/>
</dbReference>
<gene>
    <name evidence="8" type="ORF">INT43_008999</name>
</gene>
<keyword evidence="4" id="KW-0833">Ubl conjugation pathway</keyword>
<dbReference type="PANTHER" id="PTHR13260:SF0">
    <property type="entry name" value="ANAPHASE-PROMOTING COMPLEX SUBUNIT 4"/>
    <property type="match status" value="1"/>
</dbReference>
<keyword evidence="9" id="KW-1185">Reference proteome</keyword>
<dbReference type="InterPro" id="IPR024977">
    <property type="entry name" value="Apc4-like_WD40_dom"/>
</dbReference>
<dbReference type="OrthoDB" id="2110451at2759"/>
<dbReference type="GO" id="GO:0051301">
    <property type="term" value="P:cell division"/>
    <property type="evidence" value="ECO:0007669"/>
    <property type="project" value="UniProtKB-KW"/>
</dbReference>
<evidence type="ECO:0000256" key="2">
    <source>
        <dbReference type="ARBA" id="ARBA00022618"/>
    </source>
</evidence>
<dbReference type="GO" id="GO:0070979">
    <property type="term" value="P:protein K11-linked ubiquitination"/>
    <property type="evidence" value="ECO:0007669"/>
    <property type="project" value="TreeGrafter"/>
</dbReference>
<evidence type="ECO:0000256" key="1">
    <source>
        <dbReference type="ARBA" id="ARBA00016067"/>
    </source>
</evidence>
<dbReference type="AlphaFoldDB" id="A0A8H7UDA9"/>
<dbReference type="PANTHER" id="PTHR13260">
    <property type="entry name" value="ANAPHASE PROMOTING COMPLEX SUBUNIT 4 APC4"/>
    <property type="match status" value="1"/>
</dbReference>
<evidence type="ECO:0000259" key="7">
    <source>
        <dbReference type="Pfam" id="PF12896"/>
    </source>
</evidence>
<feature type="domain" description="Anaphase-promoting complex subunit 4 long" evidence="7">
    <location>
        <begin position="245"/>
        <end position="441"/>
    </location>
</feature>
<dbReference type="Pfam" id="PF12894">
    <property type="entry name" value="ANAPC4_WD40"/>
    <property type="match status" value="1"/>
</dbReference>
<keyword evidence="3" id="KW-0498">Mitosis</keyword>
<dbReference type="Pfam" id="PF12896">
    <property type="entry name" value="ANAPC4"/>
    <property type="match status" value="1"/>
</dbReference>
<evidence type="ECO:0000256" key="5">
    <source>
        <dbReference type="ARBA" id="ARBA00023306"/>
    </source>
</evidence>
<reference evidence="8" key="1">
    <citation type="submission" date="2020-12" db="EMBL/GenBank/DDBJ databases">
        <title>Metabolic potential, ecology and presence of endohyphal bacteria is reflected in genomic diversity of Mucoromycotina.</title>
        <authorList>
            <person name="Muszewska A."/>
            <person name="Okrasinska A."/>
            <person name="Steczkiewicz K."/>
            <person name="Drgas O."/>
            <person name="Orlowska M."/>
            <person name="Perlinska-Lenart U."/>
            <person name="Aleksandrzak-Piekarczyk T."/>
            <person name="Szatraj K."/>
            <person name="Zielenkiewicz U."/>
            <person name="Pilsyk S."/>
            <person name="Malc E."/>
            <person name="Mieczkowski P."/>
            <person name="Kruszewska J.S."/>
            <person name="Biernat P."/>
            <person name="Pawlowska J."/>
        </authorList>
    </citation>
    <scope>NUCLEOTIDE SEQUENCE</scope>
    <source>
        <strain evidence="8">WA0000067209</strain>
    </source>
</reference>
<protein>
    <recommendedName>
        <fullName evidence="1">Anaphase-promoting complex subunit 4</fullName>
    </recommendedName>
</protein>
<dbReference type="InterPro" id="IPR024790">
    <property type="entry name" value="APC4_long_dom"/>
</dbReference>
<organism evidence="8 9">
    <name type="scientific">Mortierella isabellina</name>
    <name type="common">Filamentous fungus</name>
    <name type="synonym">Umbelopsis isabellina</name>
    <dbReference type="NCBI Taxonomy" id="91625"/>
    <lineage>
        <taxon>Eukaryota</taxon>
        <taxon>Fungi</taxon>
        <taxon>Fungi incertae sedis</taxon>
        <taxon>Mucoromycota</taxon>
        <taxon>Mucoromycotina</taxon>
        <taxon>Umbelopsidomycetes</taxon>
        <taxon>Umbelopsidales</taxon>
        <taxon>Umbelopsidaceae</taxon>
        <taxon>Umbelopsis</taxon>
    </lineage>
</organism>
<comment type="caution">
    <text evidence="8">The sequence shown here is derived from an EMBL/GenBank/DDBJ whole genome shotgun (WGS) entry which is preliminary data.</text>
</comment>
<proteinExistence type="predicted"/>
<name>A0A8H7UDA9_MORIS</name>